<reference evidence="2" key="1">
    <citation type="journal article" date="2015" name="J. Antimicrob. Chemother.">
        <title>Genetic characterization of a novel blaDIM-2-carrying megaplasmid p12969-DIM from clinical Pseudomonas putida.</title>
        <authorList>
            <person name="Sun F."/>
            <person name="Zhou D."/>
            <person name="Wang Q."/>
            <person name="Feng J."/>
            <person name="Feng W."/>
            <person name="Luo W."/>
            <person name="Liu Y."/>
            <person name="Qiu X."/>
            <person name="Yin Z."/>
            <person name="Xia P."/>
        </authorList>
    </citation>
    <scope>NUCLEOTIDE SEQUENCE</scope>
    <source>
        <strain evidence="2">12969</strain>
        <plasmid evidence="2">p12969-DIM</plasmid>
    </source>
</reference>
<organism evidence="2">
    <name type="scientific">Pseudomonas putida</name>
    <name type="common">Arthrobacter siderocapsulatus</name>
    <dbReference type="NCBI Taxonomy" id="303"/>
    <lineage>
        <taxon>Bacteria</taxon>
        <taxon>Pseudomonadati</taxon>
        <taxon>Pseudomonadota</taxon>
        <taxon>Gammaproteobacteria</taxon>
        <taxon>Pseudomonadales</taxon>
        <taxon>Pseudomonadaceae</taxon>
        <taxon>Pseudomonas</taxon>
    </lineage>
</organism>
<evidence type="ECO:0000256" key="1">
    <source>
        <dbReference type="SAM" id="Phobius"/>
    </source>
</evidence>
<dbReference type="AlphaFoldDB" id="A0A2Z1CMZ4"/>
<sequence>MILRAIAVIAFILLASGLQFFVVKYGHWAESNIIVGISIAALICAFFAGGLSALDDQAARKRKKG</sequence>
<keyword evidence="1" id="KW-0472">Membrane</keyword>
<protein>
    <submittedName>
        <fullName evidence="2">Uncharacterized protein</fullName>
    </submittedName>
</protein>
<keyword evidence="1" id="KW-0812">Transmembrane</keyword>
<keyword evidence="2" id="KW-0614">Plasmid</keyword>
<dbReference type="EMBL" id="KU130294">
    <property type="protein sequence ID" value="ALZ46388.1"/>
    <property type="molecule type" value="Genomic_DNA"/>
</dbReference>
<proteinExistence type="predicted"/>
<feature type="transmembrane region" description="Helical" evidence="1">
    <location>
        <begin position="33"/>
        <end position="54"/>
    </location>
</feature>
<keyword evidence="1" id="KW-1133">Transmembrane helix</keyword>
<accession>A0A2Z1CMZ4</accession>
<geneLocation type="plasmid" evidence="2">
    <name>p12969-DIM</name>
</geneLocation>
<name>A0A2Z1CMZ4_PSEPU</name>
<dbReference type="RefSeq" id="WP_172688644.1">
    <property type="nucleotide sequence ID" value="NZ_CP138358.1"/>
</dbReference>
<evidence type="ECO:0000313" key="2">
    <source>
        <dbReference type="EMBL" id="ALZ46388.1"/>
    </source>
</evidence>